<dbReference type="Proteomes" id="UP000199611">
    <property type="component" value="Unassembled WGS sequence"/>
</dbReference>
<keyword evidence="3" id="KW-1185">Reference proteome</keyword>
<evidence type="ECO:0000313" key="3">
    <source>
        <dbReference type="Proteomes" id="UP000199611"/>
    </source>
</evidence>
<name>A0A1I4WDP0_9BACT</name>
<organism evidence="2 3">
    <name type="scientific">Thermodesulforhabdus norvegica</name>
    <dbReference type="NCBI Taxonomy" id="39841"/>
    <lineage>
        <taxon>Bacteria</taxon>
        <taxon>Pseudomonadati</taxon>
        <taxon>Thermodesulfobacteriota</taxon>
        <taxon>Syntrophobacteria</taxon>
        <taxon>Syntrophobacterales</taxon>
        <taxon>Thermodesulforhabdaceae</taxon>
        <taxon>Thermodesulforhabdus</taxon>
    </lineage>
</organism>
<evidence type="ECO:0000313" key="2">
    <source>
        <dbReference type="EMBL" id="SFN11515.1"/>
    </source>
</evidence>
<proteinExistence type="predicted"/>
<gene>
    <name evidence="2" type="ORF">SAMN05660836_02702</name>
</gene>
<dbReference type="EMBL" id="FOUU01000017">
    <property type="protein sequence ID" value="SFN11515.1"/>
    <property type="molecule type" value="Genomic_DNA"/>
</dbReference>
<reference evidence="2 3" key="1">
    <citation type="submission" date="2016-10" db="EMBL/GenBank/DDBJ databases">
        <authorList>
            <person name="de Groot N.N."/>
        </authorList>
    </citation>
    <scope>NUCLEOTIDE SEQUENCE [LARGE SCALE GENOMIC DNA]</scope>
    <source>
        <strain evidence="2 3">DSM 9990</strain>
    </source>
</reference>
<dbReference type="STRING" id="39841.SAMN05660836_02702"/>
<evidence type="ECO:0000256" key="1">
    <source>
        <dbReference type="SAM" id="MobiDB-lite"/>
    </source>
</evidence>
<dbReference type="AlphaFoldDB" id="A0A1I4WDP0"/>
<sequence length="79" mass="8759">MCSEITALGAFTHRRQLARPMVGCLNPPFGGARRDGEGTDGAWNILRPVYGPQERAAYRAEDSMPEEARRQERKEGGVI</sequence>
<protein>
    <submittedName>
        <fullName evidence="2">Uncharacterized protein</fullName>
    </submittedName>
</protein>
<feature type="region of interest" description="Disordered" evidence="1">
    <location>
        <begin position="57"/>
        <end position="79"/>
    </location>
</feature>
<accession>A0A1I4WDP0</accession>